<name>Q0RF21_FRAAA</name>
<keyword evidence="2" id="KW-1133">Transmembrane helix</keyword>
<protein>
    <recommendedName>
        <fullName evidence="3">Effector-associated domain-containing protein</fullName>
    </recommendedName>
</protein>
<keyword evidence="2" id="KW-0812">Transmembrane</keyword>
<dbReference type="HOGENOM" id="CLU_968920_0_0_11"/>
<evidence type="ECO:0000256" key="2">
    <source>
        <dbReference type="SAM" id="Phobius"/>
    </source>
</evidence>
<feature type="region of interest" description="Disordered" evidence="1">
    <location>
        <begin position="61"/>
        <end position="82"/>
    </location>
</feature>
<evidence type="ECO:0000259" key="3">
    <source>
        <dbReference type="Pfam" id="PF19955"/>
    </source>
</evidence>
<gene>
    <name evidence="4" type="ordered locus">FRAAL5297</name>
</gene>
<proteinExistence type="predicted"/>
<dbReference type="Pfam" id="PF19955">
    <property type="entry name" value="EAD1"/>
    <property type="match status" value="2"/>
</dbReference>
<dbReference type="AlphaFoldDB" id="Q0RF21"/>
<dbReference type="Proteomes" id="UP000000657">
    <property type="component" value="Chromosome"/>
</dbReference>
<feature type="domain" description="Effector-associated" evidence="3">
    <location>
        <begin position="205"/>
        <end position="285"/>
    </location>
</feature>
<keyword evidence="5" id="KW-1185">Reference proteome</keyword>
<reference evidence="4 5" key="1">
    <citation type="journal article" date="2007" name="Genome Res.">
        <title>Genome characteristics of facultatively symbiotic Frankia sp. strains reflect host range and host plant biogeography.</title>
        <authorList>
            <person name="Normand P."/>
            <person name="Lapierre P."/>
            <person name="Tisa L.S."/>
            <person name="Gogarten J.P."/>
            <person name="Alloisio N."/>
            <person name="Bagnarol E."/>
            <person name="Bassi C.A."/>
            <person name="Berry A.M."/>
            <person name="Bickhart D.M."/>
            <person name="Choisne N."/>
            <person name="Couloux A."/>
            <person name="Cournoyer B."/>
            <person name="Cruveiller S."/>
            <person name="Daubin V."/>
            <person name="Demange N."/>
            <person name="Francino M.P."/>
            <person name="Goltsman E."/>
            <person name="Huang Y."/>
            <person name="Kopp O.R."/>
            <person name="Labarre L."/>
            <person name="Lapidus A."/>
            <person name="Lavire C."/>
            <person name="Marechal J."/>
            <person name="Martinez M."/>
            <person name="Mastronunzio J.E."/>
            <person name="Mullin B.C."/>
            <person name="Niemann J."/>
            <person name="Pujic P."/>
            <person name="Rawnsley T."/>
            <person name="Rouy Z."/>
            <person name="Schenowitz C."/>
            <person name="Sellstedt A."/>
            <person name="Tavares F."/>
            <person name="Tomkins J.P."/>
            <person name="Vallenet D."/>
            <person name="Valverde C."/>
            <person name="Wall L.G."/>
            <person name="Wang Y."/>
            <person name="Medigue C."/>
            <person name="Benson D.R."/>
        </authorList>
    </citation>
    <scope>NUCLEOTIDE SEQUENCE [LARGE SCALE GENOMIC DNA]</scope>
    <source>
        <strain evidence="5">DSM 45986 / CECT 9034 / ACN14a</strain>
    </source>
</reference>
<dbReference type="InterPro" id="IPR045430">
    <property type="entry name" value="EAD1"/>
</dbReference>
<evidence type="ECO:0000256" key="1">
    <source>
        <dbReference type="SAM" id="MobiDB-lite"/>
    </source>
</evidence>
<feature type="domain" description="Effector-associated" evidence="3">
    <location>
        <begin position="98"/>
        <end position="184"/>
    </location>
</feature>
<sequence length="287" mass="31305">MQLPRRPDGLVVVLAALLGAVVGVPVALLLGAGPEEPSILLPEAAVALIFSSVACLRLSAQPGRRTTPGKPPPRRKERSRIMTESRGPLEIDWARVEQLTGPEQGELSKILCTVFPRRSDFARFLRHRLDRVLDNYVGDAVGMEAAVFTVVEQAQAAGWLAPLAAKAYAERANNPLMRAWAEKYRSGAPATAGGTLPAGRGSARLTTDQQIKAVAQAFHNPTLADGVLARAGLPRERRPPWQEDLTPEHYWQLIHDRIILGAAKDVTWRRVLEAAHENLPGNPNFEV</sequence>
<dbReference type="KEGG" id="fal:FRAAL5297"/>
<evidence type="ECO:0000313" key="5">
    <source>
        <dbReference type="Proteomes" id="UP000000657"/>
    </source>
</evidence>
<evidence type="ECO:0000313" key="4">
    <source>
        <dbReference type="EMBL" id="CAJ63930.1"/>
    </source>
</evidence>
<accession>Q0RF21</accession>
<keyword evidence="2" id="KW-0472">Membrane</keyword>
<organism evidence="4 5">
    <name type="scientific">Frankia alni (strain DSM 45986 / CECT 9034 / ACN14a)</name>
    <dbReference type="NCBI Taxonomy" id="326424"/>
    <lineage>
        <taxon>Bacteria</taxon>
        <taxon>Bacillati</taxon>
        <taxon>Actinomycetota</taxon>
        <taxon>Actinomycetes</taxon>
        <taxon>Frankiales</taxon>
        <taxon>Frankiaceae</taxon>
        <taxon>Frankia</taxon>
    </lineage>
</organism>
<dbReference type="EMBL" id="CT573213">
    <property type="protein sequence ID" value="CAJ63930.1"/>
    <property type="molecule type" value="Genomic_DNA"/>
</dbReference>
<feature type="transmembrane region" description="Helical" evidence="2">
    <location>
        <begin position="12"/>
        <end position="33"/>
    </location>
</feature>